<evidence type="ECO:0000256" key="1">
    <source>
        <dbReference type="SAM" id="Phobius"/>
    </source>
</evidence>
<feature type="transmembrane region" description="Helical" evidence="1">
    <location>
        <begin position="108"/>
        <end position="125"/>
    </location>
</feature>
<gene>
    <name evidence="2" type="ORF">GCM10009430_25650</name>
</gene>
<comment type="caution">
    <text evidence="2">The sequence shown here is derived from an EMBL/GenBank/DDBJ whole genome shotgun (WGS) entry which is preliminary data.</text>
</comment>
<feature type="transmembrane region" description="Helical" evidence="1">
    <location>
        <begin position="12"/>
        <end position="30"/>
    </location>
</feature>
<organism evidence="2 3">
    <name type="scientific">Aquimarina litoralis</name>
    <dbReference type="NCBI Taxonomy" id="584605"/>
    <lineage>
        <taxon>Bacteria</taxon>
        <taxon>Pseudomonadati</taxon>
        <taxon>Bacteroidota</taxon>
        <taxon>Flavobacteriia</taxon>
        <taxon>Flavobacteriales</taxon>
        <taxon>Flavobacteriaceae</taxon>
        <taxon>Aquimarina</taxon>
    </lineage>
</organism>
<feature type="transmembrane region" description="Helical" evidence="1">
    <location>
        <begin position="148"/>
        <end position="168"/>
    </location>
</feature>
<reference evidence="2 3" key="1">
    <citation type="journal article" date="2019" name="Int. J. Syst. Evol. Microbiol.">
        <title>The Global Catalogue of Microorganisms (GCM) 10K type strain sequencing project: providing services to taxonomists for standard genome sequencing and annotation.</title>
        <authorList>
            <consortium name="The Broad Institute Genomics Platform"/>
            <consortium name="The Broad Institute Genome Sequencing Center for Infectious Disease"/>
            <person name="Wu L."/>
            <person name="Ma J."/>
        </authorList>
    </citation>
    <scope>NUCLEOTIDE SEQUENCE [LARGE SCALE GENOMIC DNA]</scope>
    <source>
        <strain evidence="2 3">JCM 15974</strain>
    </source>
</reference>
<evidence type="ECO:0000313" key="3">
    <source>
        <dbReference type="Proteomes" id="UP001501758"/>
    </source>
</evidence>
<name>A0ABN1IWI3_9FLAO</name>
<sequence>MTFQNIMERTLRYFVSFFIFIYGAAKPLQFQNNNGFPDKLVSELTGMELMWSFFGYTQTLPIIIGLLQVTGAIFLLFYRTKIIGILLLIPIMINIVLFDIFYEVKTGATVNAIVFLVILFVLLIFEKNRVSKVIQIISSKKEKDPKRILYFFVSAAFAATLFFVYTYLQNTL</sequence>
<dbReference type="EMBL" id="BAAAGE010000002">
    <property type="protein sequence ID" value="GAA0722841.1"/>
    <property type="molecule type" value="Genomic_DNA"/>
</dbReference>
<keyword evidence="1" id="KW-1133">Transmembrane helix</keyword>
<keyword evidence="1" id="KW-0472">Membrane</keyword>
<keyword evidence="3" id="KW-1185">Reference proteome</keyword>
<evidence type="ECO:0000313" key="2">
    <source>
        <dbReference type="EMBL" id="GAA0722841.1"/>
    </source>
</evidence>
<dbReference type="RefSeq" id="WP_343912702.1">
    <property type="nucleotide sequence ID" value="NZ_BAAAGE010000002.1"/>
</dbReference>
<feature type="transmembrane region" description="Helical" evidence="1">
    <location>
        <begin position="85"/>
        <end position="102"/>
    </location>
</feature>
<protein>
    <recommendedName>
        <fullName evidence="4">DoxX protein</fullName>
    </recommendedName>
</protein>
<dbReference type="Proteomes" id="UP001501758">
    <property type="component" value="Unassembled WGS sequence"/>
</dbReference>
<feature type="transmembrane region" description="Helical" evidence="1">
    <location>
        <begin position="50"/>
        <end position="78"/>
    </location>
</feature>
<evidence type="ECO:0008006" key="4">
    <source>
        <dbReference type="Google" id="ProtNLM"/>
    </source>
</evidence>
<proteinExistence type="predicted"/>
<keyword evidence="1" id="KW-0812">Transmembrane</keyword>
<accession>A0ABN1IWI3</accession>